<gene>
    <name evidence="2" type="ORF">FHS75_000846</name>
</gene>
<dbReference type="NCBIfam" id="TIGR01764">
    <property type="entry name" value="excise"/>
    <property type="match status" value="1"/>
</dbReference>
<dbReference type="InterPro" id="IPR010093">
    <property type="entry name" value="SinI_DNA-bd"/>
</dbReference>
<dbReference type="Pfam" id="PF12728">
    <property type="entry name" value="HTH_17"/>
    <property type="match status" value="1"/>
</dbReference>
<proteinExistence type="predicted"/>
<comment type="caution">
    <text evidence="2">The sequence shown here is derived from an EMBL/GenBank/DDBJ whole genome shotgun (WGS) entry which is preliminary data.</text>
</comment>
<evidence type="ECO:0000313" key="2">
    <source>
        <dbReference type="EMBL" id="NYH94541.1"/>
    </source>
</evidence>
<feature type="domain" description="Helix-turn-helix" evidence="1">
    <location>
        <begin position="7"/>
        <end position="51"/>
    </location>
</feature>
<evidence type="ECO:0000259" key="1">
    <source>
        <dbReference type="Pfam" id="PF12728"/>
    </source>
</evidence>
<dbReference type="GO" id="GO:0003677">
    <property type="term" value="F:DNA binding"/>
    <property type="evidence" value="ECO:0007669"/>
    <property type="project" value="InterPro"/>
</dbReference>
<dbReference type="EMBL" id="JACBZF010000001">
    <property type="protein sequence ID" value="NYH94541.1"/>
    <property type="molecule type" value="Genomic_DNA"/>
</dbReference>
<dbReference type="Proteomes" id="UP000522081">
    <property type="component" value="Unassembled WGS sequence"/>
</dbReference>
<organism evidence="2 3">
    <name type="scientific">Novosphingobium marinum</name>
    <dbReference type="NCBI Taxonomy" id="1514948"/>
    <lineage>
        <taxon>Bacteria</taxon>
        <taxon>Pseudomonadati</taxon>
        <taxon>Pseudomonadota</taxon>
        <taxon>Alphaproteobacteria</taxon>
        <taxon>Sphingomonadales</taxon>
        <taxon>Sphingomonadaceae</taxon>
        <taxon>Novosphingobium</taxon>
    </lineage>
</organism>
<evidence type="ECO:0000313" key="3">
    <source>
        <dbReference type="Proteomes" id="UP000522081"/>
    </source>
</evidence>
<name>A0A7Y9XTY4_9SPHN</name>
<dbReference type="InterPro" id="IPR041657">
    <property type="entry name" value="HTH_17"/>
</dbReference>
<reference evidence="2 3" key="1">
    <citation type="submission" date="2020-07" db="EMBL/GenBank/DDBJ databases">
        <title>Genomic Encyclopedia of Type Strains, Phase IV (KMG-IV): sequencing the most valuable type-strain genomes for metagenomic binning, comparative biology and taxonomic classification.</title>
        <authorList>
            <person name="Goeker M."/>
        </authorList>
    </citation>
    <scope>NUCLEOTIDE SEQUENCE [LARGE SCALE GENOMIC DNA]</scope>
    <source>
        <strain evidence="2 3">DSM 29043</strain>
    </source>
</reference>
<sequence length="56" mass="6238">MEQITVSISKAAELTSLHRATLYRAMESGKLRSFKVGSRRLIDVQSLREFVGVAEA</sequence>
<protein>
    <submittedName>
        <fullName evidence="2">Excisionase family DNA binding protein</fullName>
    </submittedName>
</protein>
<keyword evidence="3" id="KW-1185">Reference proteome</keyword>
<accession>A0A7Y9XTY4</accession>
<dbReference type="AlphaFoldDB" id="A0A7Y9XTY4"/>
<dbReference type="RefSeq" id="WP_179406443.1">
    <property type="nucleotide sequence ID" value="NZ_BMGF01000001.1"/>
</dbReference>